<dbReference type="RefSeq" id="WP_232710404.1">
    <property type="nucleotide sequence ID" value="NZ_CP018799.1"/>
</dbReference>
<dbReference type="InterPro" id="IPR002110">
    <property type="entry name" value="Ankyrin_rpt"/>
</dbReference>
<keyword evidence="5" id="KW-1185">Reference proteome</keyword>
<dbReference type="Pfam" id="PF12796">
    <property type="entry name" value="Ank_2"/>
    <property type="match status" value="1"/>
</dbReference>
<keyword evidence="2 3" id="KW-0040">ANK repeat</keyword>
<dbReference type="EMBL" id="CP018799">
    <property type="protein sequence ID" value="ATX79644.1"/>
    <property type="molecule type" value="Genomic_DNA"/>
</dbReference>
<dbReference type="InterPro" id="IPR036770">
    <property type="entry name" value="Ankyrin_rpt-contain_sf"/>
</dbReference>
<sequence length="142" mass="16067">MDSNKPLTDEEMAHEKAWFNAAARGDEKALRELLKLGFDVNATDATKSTALHYAAKHAHLTVMHFLIENGADLNAANEKLSTPLHLTEKNIDAIRILLEAGADPNLKDSDWDYPYYFAFYGSMTRELTELYIKHGAHLMLYK</sequence>
<reference evidence="4 5" key="1">
    <citation type="submission" date="2016-12" db="EMBL/GenBank/DDBJ databases">
        <title>Isolation and genomic insights into novel planktonic Zetaproteobacteria from stratified waters of the Chesapeake Bay.</title>
        <authorList>
            <person name="McAllister S.M."/>
            <person name="Kato S."/>
            <person name="Chan C.S."/>
            <person name="Chiu B.K."/>
            <person name="Field E.K."/>
        </authorList>
    </citation>
    <scope>NUCLEOTIDE SEQUENCE [LARGE SCALE GENOMIC DNA]</scope>
    <source>
        <strain evidence="4 5">CP-5</strain>
    </source>
</reference>
<organism evidence="4 5">
    <name type="scientific">Mariprofundus aestuarium</name>
    <dbReference type="NCBI Taxonomy" id="1921086"/>
    <lineage>
        <taxon>Bacteria</taxon>
        <taxon>Pseudomonadati</taxon>
        <taxon>Pseudomonadota</taxon>
        <taxon>Candidatius Mariprofundia</taxon>
        <taxon>Mariprofundales</taxon>
        <taxon>Mariprofundaceae</taxon>
        <taxon>Mariprofundus</taxon>
    </lineage>
</organism>
<dbReference type="KEGG" id="maes:Ga0123461_1225"/>
<dbReference type="PROSITE" id="PS50088">
    <property type="entry name" value="ANK_REPEAT"/>
    <property type="match status" value="1"/>
</dbReference>
<dbReference type="PRINTS" id="PR01415">
    <property type="entry name" value="ANKYRIN"/>
</dbReference>
<dbReference type="Proteomes" id="UP000231701">
    <property type="component" value="Chromosome"/>
</dbReference>
<protein>
    <submittedName>
        <fullName evidence="4">Ankyrin repeat-containing protein</fullName>
    </submittedName>
</protein>
<name>A0A2K8L3W0_MARES</name>
<evidence type="ECO:0000313" key="5">
    <source>
        <dbReference type="Proteomes" id="UP000231701"/>
    </source>
</evidence>
<evidence type="ECO:0000256" key="3">
    <source>
        <dbReference type="PROSITE-ProRule" id="PRU00023"/>
    </source>
</evidence>
<evidence type="ECO:0000256" key="1">
    <source>
        <dbReference type="ARBA" id="ARBA00022737"/>
    </source>
</evidence>
<feature type="repeat" description="ANK" evidence="3">
    <location>
        <begin position="46"/>
        <end position="78"/>
    </location>
</feature>
<accession>A0A2K8L3W0</accession>
<evidence type="ECO:0000256" key="2">
    <source>
        <dbReference type="ARBA" id="ARBA00023043"/>
    </source>
</evidence>
<dbReference type="SUPFAM" id="SSF48403">
    <property type="entry name" value="Ankyrin repeat"/>
    <property type="match status" value="1"/>
</dbReference>
<proteinExistence type="predicted"/>
<dbReference type="PANTHER" id="PTHR24171:SF9">
    <property type="entry name" value="ANKYRIN REPEAT DOMAIN-CONTAINING PROTEIN 39"/>
    <property type="match status" value="1"/>
</dbReference>
<keyword evidence="1" id="KW-0677">Repeat</keyword>
<gene>
    <name evidence="4" type="ORF">Ga0123461_1225</name>
</gene>
<dbReference type="SMART" id="SM00248">
    <property type="entry name" value="ANK"/>
    <property type="match status" value="3"/>
</dbReference>
<evidence type="ECO:0000313" key="4">
    <source>
        <dbReference type="EMBL" id="ATX79644.1"/>
    </source>
</evidence>
<dbReference type="Gene3D" id="1.25.40.20">
    <property type="entry name" value="Ankyrin repeat-containing domain"/>
    <property type="match status" value="1"/>
</dbReference>
<dbReference type="AlphaFoldDB" id="A0A2K8L3W0"/>
<dbReference type="PANTHER" id="PTHR24171">
    <property type="entry name" value="ANKYRIN REPEAT DOMAIN-CONTAINING PROTEIN 39-RELATED"/>
    <property type="match status" value="1"/>
</dbReference>
<dbReference type="PROSITE" id="PS50297">
    <property type="entry name" value="ANK_REP_REGION"/>
    <property type="match status" value="1"/>
</dbReference>